<dbReference type="EMBL" id="CAJJDM010000077">
    <property type="protein sequence ID" value="CAD8085220.1"/>
    <property type="molecule type" value="Genomic_DNA"/>
</dbReference>
<dbReference type="AlphaFoldDB" id="A0A8S1MYB6"/>
<evidence type="ECO:0000313" key="2">
    <source>
        <dbReference type="Proteomes" id="UP000688137"/>
    </source>
</evidence>
<dbReference type="Proteomes" id="UP000688137">
    <property type="component" value="Unassembled WGS sequence"/>
</dbReference>
<keyword evidence="2" id="KW-1185">Reference proteome</keyword>
<reference evidence="1" key="1">
    <citation type="submission" date="2021-01" db="EMBL/GenBank/DDBJ databases">
        <authorList>
            <consortium name="Genoscope - CEA"/>
            <person name="William W."/>
        </authorList>
    </citation>
    <scope>NUCLEOTIDE SEQUENCE</scope>
</reference>
<protein>
    <submittedName>
        <fullName evidence="1">Uncharacterized protein</fullName>
    </submittedName>
</protein>
<dbReference type="OMA" id="ERYGWCL"/>
<sequence>MSFIGWTMNPRNISQEIEEDLYSLASTSTCAKTERHYSVDEFVDLVRRLKEVYDNFLDCYNNFVEWREAKLQRYRVQYCRDIEKIILHSLGLIEELNCYLNIFPEFNTPLYEEYVDLCRETNWYIDYATELPKIKHNIFEQEVTWYTENLPKLAEIAQKEKRPPFIKPIADQDPREARYTRMVIYHTLEQLEKMAPKMKEAPSLESLQNLQKDVERYGWCLTGMAPLLPDEEQNPFQEGGLYQRWQKARDNIQQAESLWHQNHQSENAIQSKISQKSG</sequence>
<comment type="caution">
    <text evidence="1">The sequence shown here is derived from an EMBL/GenBank/DDBJ whole genome shotgun (WGS) entry which is preliminary data.</text>
</comment>
<gene>
    <name evidence="1" type="ORF">PPRIM_AZ9-3.1.T0740025</name>
</gene>
<name>A0A8S1MYB6_PARPR</name>
<accession>A0A8S1MYB6</accession>
<organism evidence="1 2">
    <name type="scientific">Paramecium primaurelia</name>
    <dbReference type="NCBI Taxonomy" id="5886"/>
    <lineage>
        <taxon>Eukaryota</taxon>
        <taxon>Sar</taxon>
        <taxon>Alveolata</taxon>
        <taxon>Ciliophora</taxon>
        <taxon>Intramacronucleata</taxon>
        <taxon>Oligohymenophorea</taxon>
        <taxon>Peniculida</taxon>
        <taxon>Parameciidae</taxon>
        <taxon>Paramecium</taxon>
    </lineage>
</organism>
<proteinExistence type="predicted"/>
<evidence type="ECO:0000313" key="1">
    <source>
        <dbReference type="EMBL" id="CAD8085220.1"/>
    </source>
</evidence>